<evidence type="ECO:0000256" key="2">
    <source>
        <dbReference type="ARBA" id="ARBA00022801"/>
    </source>
</evidence>
<dbReference type="Proteomes" id="UP000075462">
    <property type="component" value="Unassembled WGS sequence"/>
</dbReference>
<proteinExistence type="inferred from homology"/>
<feature type="binding site" evidence="3">
    <location>
        <position position="193"/>
    </location>
    <ligand>
        <name>Zn(2+)</name>
        <dbReference type="ChEBI" id="CHEBI:29105"/>
        <label>1</label>
    </ligand>
</feature>
<dbReference type="GO" id="GO:0046872">
    <property type="term" value="F:metal ion binding"/>
    <property type="evidence" value="ECO:0007669"/>
    <property type="project" value="UniProtKB-KW"/>
</dbReference>
<feature type="binding site" evidence="3">
    <location>
        <position position="93"/>
    </location>
    <ligand>
        <name>Zn(2+)</name>
        <dbReference type="ChEBI" id="CHEBI:29105"/>
        <label>2</label>
    </ligand>
</feature>
<comment type="cofactor">
    <cofactor evidence="3">
        <name>Zn(2+)</name>
        <dbReference type="ChEBI" id="CHEBI:29105"/>
    </cofactor>
    <text evidence="3">Binds 2 Zn(2+) ions per subunit.</text>
</comment>
<reference evidence="6 7" key="1">
    <citation type="submission" date="2015-06" db="EMBL/GenBank/DDBJ databases">
        <title>Improved classification and identification of acetic acid bacteria using matrix-assisted laser desorption/ionization time-of-flight mass spectrometry; Gluconobacter nephelii and Gluconobacter uchimurae are later heterotypic synonyms of Gluconobacter japonicus and Gluconobacter oxydans, respectively.</title>
        <authorList>
            <person name="Li L."/>
            <person name="Cleenwerck I."/>
            <person name="De Vuyst L."/>
            <person name="Vandamme P."/>
        </authorList>
    </citation>
    <scope>NUCLEOTIDE SEQUENCE [LARGE SCALE GENOMIC DNA]</scope>
    <source>
        <strain evidence="6 7">LMG 1545</strain>
    </source>
</reference>
<dbReference type="NCBIfam" id="NF009527">
    <property type="entry name" value="PRK12891.1"/>
    <property type="match status" value="1"/>
</dbReference>
<dbReference type="InterPro" id="IPR010158">
    <property type="entry name" value="Amidase_Cbmase"/>
</dbReference>
<dbReference type="EMBL" id="LIAA01000065">
    <property type="protein sequence ID" value="KXV76068.1"/>
    <property type="molecule type" value="Genomic_DNA"/>
</dbReference>
<evidence type="ECO:0000256" key="1">
    <source>
        <dbReference type="ARBA" id="ARBA00006153"/>
    </source>
</evidence>
<dbReference type="AlphaFoldDB" id="A0A149V778"/>
<dbReference type="PATRIC" id="fig|178900.7.peg.2772"/>
<keyword evidence="2 6" id="KW-0378">Hydrolase</keyword>
<dbReference type="PANTHER" id="PTHR32494">
    <property type="entry name" value="ALLANTOATE DEIMINASE-RELATED"/>
    <property type="match status" value="1"/>
</dbReference>
<dbReference type="OrthoDB" id="9808195at2"/>
<organism evidence="6 7">
    <name type="scientific">Acetobacter cerevisiae</name>
    <dbReference type="NCBI Taxonomy" id="178900"/>
    <lineage>
        <taxon>Bacteria</taxon>
        <taxon>Pseudomonadati</taxon>
        <taxon>Pseudomonadota</taxon>
        <taxon>Alphaproteobacteria</taxon>
        <taxon>Acetobacterales</taxon>
        <taxon>Acetobacteraceae</taxon>
        <taxon>Acetobacter</taxon>
    </lineage>
</organism>
<evidence type="ECO:0000256" key="3">
    <source>
        <dbReference type="PIRSR" id="PIRSR001235-1"/>
    </source>
</evidence>
<dbReference type="InterPro" id="IPR036264">
    <property type="entry name" value="Bact_exopeptidase_dim_dom"/>
</dbReference>
<dbReference type="SUPFAM" id="SSF55031">
    <property type="entry name" value="Bacterial exopeptidase dimerisation domain"/>
    <property type="match status" value="1"/>
</dbReference>
<dbReference type="RefSeq" id="WP_062274433.1">
    <property type="nucleotide sequence ID" value="NZ_LIAA01000065.1"/>
</dbReference>
<comment type="caution">
    <text evidence="6">The sequence shown here is derived from an EMBL/GenBank/DDBJ whole genome shotgun (WGS) entry which is preliminary data.</text>
</comment>
<dbReference type="InterPro" id="IPR011650">
    <property type="entry name" value="Peptidase_M20_dimer"/>
</dbReference>
<comment type="similarity">
    <text evidence="1">Belongs to the peptidase M20 family.</text>
</comment>
<feature type="binding site" evidence="4">
    <location>
        <position position="218"/>
    </location>
    <ligand>
        <name>allantoate</name>
        <dbReference type="ChEBI" id="CHEBI:17536"/>
    </ligand>
</feature>
<feature type="binding site" evidence="3">
    <location>
        <position position="93"/>
    </location>
    <ligand>
        <name>Zn(2+)</name>
        <dbReference type="ChEBI" id="CHEBI:29105"/>
        <label>1</label>
    </ligand>
</feature>
<accession>A0A149V778</accession>
<evidence type="ECO:0000313" key="7">
    <source>
        <dbReference type="Proteomes" id="UP000075462"/>
    </source>
</evidence>
<keyword evidence="3" id="KW-0862">Zinc</keyword>
<sequence length="420" mass="45757">MSVTSFHQAFGQKLFDALYAMSFDGLGMTRPSFSEKENEAHAMLCKIAEDHGLEIHRDWACNLFLTLPGRDRSKPVVMTGSHMDTVPSGGNYDGAAGVVAGLSVLCRWAKEGFVPERDATVIATRAEESVWFPVSYIGSRTAFDLLTEEDLQARRSDTGRTLAEHMVECGGNPQWPHTDILKPETIDCFLELHIEQGPVLPSNNAVIGVVSGICGSMRYRQGNIFGQYAHSGATPRQFRADAVVAMADLVTTLQSYWETQESEGKAFTLTFGVCHTDAQQANFSAVAGKVSFALDVRSQDTALLEAVDQHIQHVAQEVAKRHNVTIDLGERTGSAPARMDAELQSMALGLCRSLNIPAITMASGAGHDAATFANRHVPTEMLFVRNENGSHNPYEHLEMTDFAAAATVLDGVLKLRAERS</sequence>
<dbReference type="GO" id="GO:0016813">
    <property type="term" value="F:hydrolase activity, acting on carbon-nitrogen (but not peptide) bonds, in linear amidines"/>
    <property type="evidence" value="ECO:0007669"/>
    <property type="project" value="InterPro"/>
</dbReference>
<keyword evidence="3" id="KW-0479">Metal-binding</keyword>
<evidence type="ECO:0000259" key="5">
    <source>
        <dbReference type="Pfam" id="PF07687"/>
    </source>
</evidence>
<dbReference type="SUPFAM" id="SSF53187">
    <property type="entry name" value="Zn-dependent exopeptidases"/>
    <property type="match status" value="1"/>
</dbReference>
<feature type="binding site" evidence="3">
    <location>
        <position position="128"/>
    </location>
    <ligand>
        <name>Zn(2+)</name>
        <dbReference type="ChEBI" id="CHEBI:29105"/>
        <label>2</label>
    </ligand>
</feature>
<feature type="binding site" evidence="3">
    <location>
        <position position="391"/>
    </location>
    <ligand>
        <name>Zn(2+)</name>
        <dbReference type="ChEBI" id="CHEBI:29105"/>
        <label>2</label>
    </ligand>
</feature>
<evidence type="ECO:0000256" key="4">
    <source>
        <dbReference type="PIRSR" id="PIRSR001235-2"/>
    </source>
</evidence>
<name>A0A149V778_9PROT</name>
<feature type="domain" description="Peptidase M20 dimerisation" evidence="5">
    <location>
        <begin position="215"/>
        <end position="322"/>
    </location>
</feature>
<feature type="binding site" evidence="3">
    <location>
        <position position="82"/>
    </location>
    <ligand>
        <name>Zn(2+)</name>
        <dbReference type="ChEBI" id="CHEBI:29105"/>
        <label>1</label>
    </ligand>
</feature>
<dbReference type="Gene3D" id="3.30.70.360">
    <property type="match status" value="1"/>
</dbReference>
<dbReference type="PANTHER" id="PTHR32494:SF5">
    <property type="entry name" value="ALLANTOATE AMIDOHYDROLASE"/>
    <property type="match status" value="1"/>
</dbReference>
<dbReference type="InterPro" id="IPR002933">
    <property type="entry name" value="Peptidase_M20"/>
</dbReference>
<dbReference type="Pfam" id="PF01546">
    <property type="entry name" value="Peptidase_M20"/>
    <property type="match status" value="1"/>
</dbReference>
<feature type="binding site" evidence="4">
    <location>
        <position position="282"/>
    </location>
    <ligand>
        <name>allantoate</name>
        <dbReference type="ChEBI" id="CHEBI:17536"/>
    </ligand>
</feature>
<dbReference type="NCBIfam" id="TIGR01879">
    <property type="entry name" value="hydantase"/>
    <property type="match status" value="1"/>
</dbReference>
<protein>
    <submittedName>
        <fullName evidence="6">Allantoate amidohydrolase</fullName>
    </submittedName>
</protein>
<feature type="binding site" evidence="4">
    <location>
        <position position="297"/>
    </location>
    <ligand>
        <name>allantoate</name>
        <dbReference type="ChEBI" id="CHEBI:17536"/>
    </ligand>
</feature>
<dbReference type="Pfam" id="PF07687">
    <property type="entry name" value="M20_dimer"/>
    <property type="match status" value="1"/>
</dbReference>
<dbReference type="PIRSF" id="PIRSF001235">
    <property type="entry name" value="Amidase_carbamoylase"/>
    <property type="match status" value="1"/>
</dbReference>
<gene>
    <name evidence="6" type="ORF">AD954_13465</name>
</gene>
<dbReference type="Gene3D" id="3.40.630.10">
    <property type="entry name" value="Zn peptidases"/>
    <property type="match status" value="1"/>
</dbReference>
<evidence type="ECO:0000313" key="6">
    <source>
        <dbReference type="EMBL" id="KXV76068.1"/>
    </source>
</evidence>